<comment type="caution">
    <text evidence="1">The sequence shown here is derived from an EMBL/GenBank/DDBJ whole genome shotgun (WGS) entry which is preliminary data.</text>
</comment>
<dbReference type="Proteomes" id="UP001642360">
    <property type="component" value="Unassembled WGS sequence"/>
</dbReference>
<accession>A0ABC8RTV7</accession>
<sequence>MSFQTHPQNLSHPSQSHFSRSQIFSQSLSRCLSSTNEVTVQPTPLPRHLPWVVIVLLLQDKLEAFLSSHLCSRKLLAVEVIGSYDNIVLGLLSTLHRI</sequence>
<organism evidence="1 2">
    <name type="scientific">Ilex paraguariensis</name>
    <name type="common">yerba mate</name>
    <dbReference type="NCBI Taxonomy" id="185542"/>
    <lineage>
        <taxon>Eukaryota</taxon>
        <taxon>Viridiplantae</taxon>
        <taxon>Streptophyta</taxon>
        <taxon>Embryophyta</taxon>
        <taxon>Tracheophyta</taxon>
        <taxon>Spermatophyta</taxon>
        <taxon>Magnoliopsida</taxon>
        <taxon>eudicotyledons</taxon>
        <taxon>Gunneridae</taxon>
        <taxon>Pentapetalae</taxon>
        <taxon>asterids</taxon>
        <taxon>campanulids</taxon>
        <taxon>Aquifoliales</taxon>
        <taxon>Aquifoliaceae</taxon>
        <taxon>Ilex</taxon>
    </lineage>
</organism>
<keyword evidence="2" id="KW-1185">Reference proteome</keyword>
<name>A0ABC8RTV7_9AQUA</name>
<dbReference type="AlphaFoldDB" id="A0ABC8RTV7"/>
<evidence type="ECO:0000313" key="1">
    <source>
        <dbReference type="EMBL" id="CAK9147917.1"/>
    </source>
</evidence>
<gene>
    <name evidence="1" type="ORF">ILEXP_LOCUS15850</name>
</gene>
<reference evidence="1 2" key="1">
    <citation type="submission" date="2024-02" db="EMBL/GenBank/DDBJ databases">
        <authorList>
            <person name="Vignale AGUSTIN F."/>
            <person name="Sosa J E."/>
            <person name="Modenutti C."/>
        </authorList>
    </citation>
    <scope>NUCLEOTIDE SEQUENCE [LARGE SCALE GENOMIC DNA]</scope>
</reference>
<proteinExistence type="predicted"/>
<evidence type="ECO:0000313" key="2">
    <source>
        <dbReference type="Proteomes" id="UP001642360"/>
    </source>
</evidence>
<dbReference type="EMBL" id="CAUOFW020001724">
    <property type="protein sequence ID" value="CAK9147917.1"/>
    <property type="molecule type" value="Genomic_DNA"/>
</dbReference>
<protein>
    <submittedName>
        <fullName evidence="1">Uncharacterized protein</fullName>
    </submittedName>
</protein>